<reference evidence="3" key="1">
    <citation type="submission" date="2016-11" db="UniProtKB">
        <authorList>
            <consortium name="WormBaseParasite"/>
        </authorList>
    </citation>
    <scope>IDENTIFICATION</scope>
</reference>
<dbReference type="WBParaSite" id="L893_g15852.t1">
    <property type="protein sequence ID" value="L893_g15852.t1"/>
    <property type="gene ID" value="L893_g15852"/>
</dbReference>
<feature type="compositionally biased region" description="Polar residues" evidence="1">
    <location>
        <begin position="1"/>
        <end position="23"/>
    </location>
</feature>
<dbReference type="SUPFAM" id="SSF53254">
    <property type="entry name" value="Phosphoglycerate mutase-like"/>
    <property type="match status" value="1"/>
</dbReference>
<evidence type="ECO:0000256" key="1">
    <source>
        <dbReference type="SAM" id="MobiDB-lite"/>
    </source>
</evidence>
<evidence type="ECO:0000313" key="3">
    <source>
        <dbReference type="WBParaSite" id="L893_g15852.t1"/>
    </source>
</evidence>
<dbReference type="PANTHER" id="PTHR16469">
    <property type="entry name" value="UBIQUITIN-ASSOCIATED AND SH3 DOMAIN-CONTAINING BA-RELATED"/>
    <property type="match status" value="1"/>
</dbReference>
<dbReference type="GO" id="GO:0016791">
    <property type="term" value="F:phosphatase activity"/>
    <property type="evidence" value="ECO:0007669"/>
    <property type="project" value="UniProtKB-ARBA"/>
</dbReference>
<dbReference type="AlphaFoldDB" id="A0A1I7YFG5"/>
<dbReference type="InterPro" id="IPR029033">
    <property type="entry name" value="His_PPase_superfam"/>
</dbReference>
<proteinExistence type="predicted"/>
<evidence type="ECO:0000313" key="2">
    <source>
        <dbReference type="Proteomes" id="UP000095287"/>
    </source>
</evidence>
<dbReference type="InterPro" id="IPR051710">
    <property type="entry name" value="Phosphatase_SH3-domain"/>
</dbReference>
<sequence length="344" mass="37972">MSAPATTGTDSAHTCISTSSNGRVSRRTKSESLMSTQGTMDGISSIASEAEDSITSLDTSVASLKRIVNVTEDVPKLSEALSSSGKRNPILLLTMSHAETVDSVFPDWILKAFPKDRDEPYHIFDLNIPPNMPDRPQQEYLADPPITEHGKHVASIVAIELQSLDLEAPVVYAAPEMKCIETAAEIVGAWKNGARIRVEPMLADCRGFHVQNQGGNWLSLDRMVALGYPIDKKYVPVMRRTELSPVAEEPSQYYERLLSFFQKIGKDDSAKTVLIVAHPTTVFFAEDGSWATGRHFTRIDRQIGTCEVSGIKIDAGGKVSHRQILKPFTRTLNDARELRKKGIY</sequence>
<feature type="region of interest" description="Disordered" evidence="1">
    <location>
        <begin position="1"/>
        <end position="36"/>
    </location>
</feature>
<protein>
    <submittedName>
        <fullName evidence="3">Phosphoglycerate mutase family protein</fullName>
    </submittedName>
</protein>
<dbReference type="Gene3D" id="3.40.50.1240">
    <property type="entry name" value="Phosphoglycerate mutase-like"/>
    <property type="match status" value="1"/>
</dbReference>
<name>A0A1I7YFG5_9BILA</name>
<keyword evidence="2" id="KW-1185">Reference proteome</keyword>
<accession>A0A1I7YFG5</accession>
<dbReference type="Proteomes" id="UP000095287">
    <property type="component" value="Unplaced"/>
</dbReference>
<dbReference type="Pfam" id="PF00300">
    <property type="entry name" value="His_Phos_1"/>
    <property type="match status" value="1"/>
</dbReference>
<dbReference type="PANTHER" id="PTHR16469:SF27">
    <property type="entry name" value="UBIQUITIN-ASSOCIATED AND SH3 DOMAIN-CONTAINING BA-RELATED"/>
    <property type="match status" value="1"/>
</dbReference>
<organism evidence="2 3">
    <name type="scientific">Steinernema glaseri</name>
    <dbReference type="NCBI Taxonomy" id="37863"/>
    <lineage>
        <taxon>Eukaryota</taxon>
        <taxon>Metazoa</taxon>
        <taxon>Ecdysozoa</taxon>
        <taxon>Nematoda</taxon>
        <taxon>Chromadorea</taxon>
        <taxon>Rhabditida</taxon>
        <taxon>Tylenchina</taxon>
        <taxon>Panagrolaimomorpha</taxon>
        <taxon>Strongyloidoidea</taxon>
        <taxon>Steinernematidae</taxon>
        <taxon>Steinernema</taxon>
    </lineage>
</organism>
<dbReference type="InterPro" id="IPR013078">
    <property type="entry name" value="His_Pase_superF_clade-1"/>
</dbReference>